<comment type="caution">
    <text evidence="1">The sequence shown here is derived from an EMBL/GenBank/DDBJ whole genome shotgun (WGS) entry which is preliminary data.</text>
</comment>
<dbReference type="EMBL" id="CAJNOB010000001">
    <property type="protein sequence ID" value="CAF0688800.1"/>
    <property type="molecule type" value="Genomic_DNA"/>
</dbReference>
<keyword evidence="2" id="KW-1185">Reference proteome</keyword>
<accession>A0A8J2BIZ6</accession>
<proteinExistence type="predicted"/>
<name>A0A8J2BIZ6_9BACT</name>
<dbReference type="Proteomes" id="UP000663859">
    <property type="component" value="Unassembled WGS sequence"/>
</dbReference>
<dbReference type="AlphaFoldDB" id="A0A8J2BIZ6"/>
<sequence>MAGVASCTHICPGGSYPLQREGVPAGRGVHRSYRVAKEGKRRNWANGRRLPVDRQEVVPTGFKGQKLLPGGLAHGGRRYMMGRLRYRKRCREGGV</sequence>
<organism evidence="1 2">
    <name type="scientific">Candidatus Methylacidithermus pantelleriae</name>
    <dbReference type="NCBI Taxonomy" id="2744239"/>
    <lineage>
        <taxon>Bacteria</taxon>
        <taxon>Pseudomonadati</taxon>
        <taxon>Verrucomicrobiota</taxon>
        <taxon>Methylacidiphilae</taxon>
        <taxon>Methylacidiphilales</taxon>
        <taxon>Methylacidiphilaceae</taxon>
        <taxon>Candidatus Methylacidithermus</taxon>
    </lineage>
</organism>
<protein>
    <submittedName>
        <fullName evidence="1">Uncharacterized protein</fullName>
    </submittedName>
</protein>
<evidence type="ECO:0000313" key="2">
    <source>
        <dbReference type="Proteomes" id="UP000663859"/>
    </source>
</evidence>
<evidence type="ECO:0000313" key="1">
    <source>
        <dbReference type="EMBL" id="CAF0688800.1"/>
    </source>
</evidence>
<gene>
    <name evidence="1" type="ORF">MPNT_10011</name>
</gene>
<reference evidence="1" key="1">
    <citation type="submission" date="2021-02" db="EMBL/GenBank/DDBJ databases">
        <authorList>
            <person name="Cremers G."/>
            <person name="Picone N."/>
        </authorList>
    </citation>
    <scope>NUCLEOTIDE SEQUENCE</scope>
    <source>
        <strain evidence="1">PQ17</strain>
    </source>
</reference>